<dbReference type="PANTHER" id="PTHR30231:SF42">
    <property type="entry name" value="EXONUCLEASE"/>
    <property type="match status" value="1"/>
</dbReference>
<proteinExistence type="predicted"/>
<keyword evidence="2" id="KW-0378">Hydrolase</keyword>
<dbReference type="RefSeq" id="WP_266341234.1">
    <property type="nucleotide sequence ID" value="NZ_JAPKNK010000017.1"/>
</dbReference>
<dbReference type="InterPro" id="IPR013520">
    <property type="entry name" value="Ribonucl_H"/>
</dbReference>
<gene>
    <name evidence="2" type="ORF">OSH07_23930</name>
</gene>
<dbReference type="GO" id="GO:0008408">
    <property type="term" value="F:3'-5' exonuclease activity"/>
    <property type="evidence" value="ECO:0007669"/>
    <property type="project" value="TreeGrafter"/>
</dbReference>
<comment type="caution">
    <text evidence="2">The sequence shown here is derived from an EMBL/GenBank/DDBJ whole genome shotgun (WGS) entry which is preliminary data.</text>
</comment>
<dbReference type="GO" id="GO:0006259">
    <property type="term" value="P:DNA metabolic process"/>
    <property type="evidence" value="ECO:0007669"/>
    <property type="project" value="UniProtKB-ARBA"/>
</dbReference>
<reference evidence="2" key="1">
    <citation type="submission" date="2022-11" db="EMBL/GenBank/DDBJ databases">
        <title>Biodiversity and phylogenetic relationships of bacteria.</title>
        <authorList>
            <person name="Machado R.A.R."/>
            <person name="Bhat A."/>
            <person name="Loulou A."/>
            <person name="Kallel S."/>
        </authorList>
    </citation>
    <scope>NUCLEOTIDE SEQUENCE</scope>
    <source>
        <strain evidence="2">K-TC2</strain>
    </source>
</reference>
<protein>
    <submittedName>
        <fullName evidence="2">Exonuclease domain-containing protein</fullName>
    </submittedName>
</protein>
<dbReference type="EMBL" id="JAPKNK010000017">
    <property type="protein sequence ID" value="MCX5572273.1"/>
    <property type="molecule type" value="Genomic_DNA"/>
</dbReference>
<evidence type="ECO:0000259" key="1">
    <source>
        <dbReference type="SMART" id="SM00479"/>
    </source>
</evidence>
<dbReference type="GO" id="GO:0005829">
    <property type="term" value="C:cytosol"/>
    <property type="evidence" value="ECO:0007669"/>
    <property type="project" value="TreeGrafter"/>
</dbReference>
<keyword evidence="3" id="KW-1185">Reference proteome</keyword>
<keyword evidence="2" id="KW-0269">Exonuclease</keyword>
<dbReference type="SUPFAM" id="SSF53098">
    <property type="entry name" value="Ribonuclease H-like"/>
    <property type="match status" value="1"/>
</dbReference>
<name>A0A9X3E6Z5_9HYPH</name>
<organism evidence="2 3">
    <name type="scientific">Kaistia nematophila</name>
    <dbReference type="NCBI Taxonomy" id="2994654"/>
    <lineage>
        <taxon>Bacteria</taxon>
        <taxon>Pseudomonadati</taxon>
        <taxon>Pseudomonadota</taxon>
        <taxon>Alphaproteobacteria</taxon>
        <taxon>Hyphomicrobiales</taxon>
        <taxon>Kaistiaceae</taxon>
        <taxon>Kaistia</taxon>
    </lineage>
</organism>
<dbReference type="InterPro" id="IPR036397">
    <property type="entry name" value="RNaseH_sf"/>
</dbReference>
<dbReference type="Proteomes" id="UP001144805">
    <property type="component" value="Unassembled WGS sequence"/>
</dbReference>
<dbReference type="SMART" id="SM00479">
    <property type="entry name" value="EXOIII"/>
    <property type="match status" value="1"/>
</dbReference>
<dbReference type="Pfam" id="PF00929">
    <property type="entry name" value="RNase_T"/>
    <property type="match status" value="1"/>
</dbReference>
<evidence type="ECO:0000313" key="2">
    <source>
        <dbReference type="EMBL" id="MCX5572273.1"/>
    </source>
</evidence>
<evidence type="ECO:0000313" key="3">
    <source>
        <dbReference type="Proteomes" id="UP001144805"/>
    </source>
</evidence>
<keyword evidence="2" id="KW-0540">Nuclease</keyword>
<accession>A0A9X3E6Z5</accession>
<dbReference type="AlphaFoldDB" id="A0A9X3E6Z5"/>
<dbReference type="InterPro" id="IPR012337">
    <property type="entry name" value="RNaseH-like_sf"/>
</dbReference>
<dbReference type="Gene3D" id="3.30.420.10">
    <property type="entry name" value="Ribonuclease H-like superfamily/Ribonuclease H"/>
    <property type="match status" value="1"/>
</dbReference>
<feature type="domain" description="Exonuclease" evidence="1">
    <location>
        <begin position="26"/>
        <end position="190"/>
    </location>
</feature>
<dbReference type="PANTHER" id="PTHR30231">
    <property type="entry name" value="DNA POLYMERASE III SUBUNIT EPSILON"/>
    <property type="match status" value="1"/>
</dbReference>
<sequence length="198" mass="21267">MSLTEESRLAAVSIPAVTPFPKGPFRFFALDVETANNDRGSICQIGVACVRHDHSIETWVTFIDPRTEVWLWSGLHGITAAKVRGAPTFVEVLPVLQAALDGAIIYQHSHFDSGAIAAACSNAGRMAPSWSWRNSVQVARIAWPELKGNGGHGLASLKAHLGLSFDHHDAGEDARAAAEVVLRAEGITPVHVPYRTAT</sequence>
<dbReference type="GO" id="GO:0003676">
    <property type="term" value="F:nucleic acid binding"/>
    <property type="evidence" value="ECO:0007669"/>
    <property type="project" value="InterPro"/>
</dbReference>